<feature type="domain" description="DNA mismatch repair protein S5" evidence="3">
    <location>
        <begin position="215"/>
        <end position="351"/>
    </location>
</feature>
<dbReference type="CDD" id="cd16926">
    <property type="entry name" value="HATPase_MutL-MLH-PMS-like"/>
    <property type="match status" value="1"/>
</dbReference>
<dbReference type="InterPro" id="IPR013507">
    <property type="entry name" value="DNA_mismatch_S5_2-like"/>
</dbReference>
<reference evidence="4 5" key="1">
    <citation type="journal article" date="2013" name="Nature">
        <title>Insights into bilaterian evolution from three spiralian genomes.</title>
        <authorList>
            <person name="Simakov O."/>
            <person name="Marletaz F."/>
            <person name="Cho S.J."/>
            <person name="Edsinger-Gonzales E."/>
            <person name="Havlak P."/>
            <person name="Hellsten U."/>
            <person name="Kuo D.H."/>
            <person name="Larsson T."/>
            <person name="Lv J."/>
            <person name="Arendt D."/>
            <person name="Savage R."/>
            <person name="Osoegawa K."/>
            <person name="de Jong P."/>
            <person name="Grimwood J."/>
            <person name="Chapman J.A."/>
            <person name="Shapiro H."/>
            <person name="Aerts A."/>
            <person name="Otillar R.P."/>
            <person name="Terry A.Y."/>
            <person name="Boore J.L."/>
            <person name="Grigoriev I.V."/>
            <person name="Lindberg D.R."/>
            <person name="Seaver E.C."/>
            <person name="Weisblat D.A."/>
            <person name="Putnam N.H."/>
            <person name="Rokhsar D.S."/>
        </authorList>
    </citation>
    <scope>NUCLEOTIDE SEQUENCE [LARGE SCALE GENOMIC DNA]</scope>
</reference>
<dbReference type="Pfam" id="PF01119">
    <property type="entry name" value="DNA_mis_repair"/>
    <property type="match status" value="1"/>
</dbReference>
<dbReference type="InterPro" id="IPR038973">
    <property type="entry name" value="MutL/Mlh/Pms-like"/>
</dbReference>
<dbReference type="AlphaFoldDB" id="V3ZQ00"/>
<dbReference type="OMA" id="NARYCKR"/>
<proteinExistence type="inferred from homology"/>
<name>V3ZQ00_LOTGI</name>
<keyword evidence="2" id="KW-0227">DNA damage</keyword>
<dbReference type="RefSeq" id="XP_009066315.1">
    <property type="nucleotide sequence ID" value="XM_009068067.1"/>
</dbReference>
<dbReference type="STRING" id="225164.V3ZQ00"/>
<gene>
    <name evidence="4" type="ORF">LOTGIDRAFT_134355</name>
</gene>
<dbReference type="Proteomes" id="UP000030746">
    <property type="component" value="Unassembled WGS sequence"/>
</dbReference>
<dbReference type="InterPro" id="IPR014721">
    <property type="entry name" value="Ribsml_uS5_D2-typ_fold_subgr"/>
</dbReference>
<dbReference type="InterPro" id="IPR014762">
    <property type="entry name" value="DNA_mismatch_repair_CS"/>
</dbReference>
<dbReference type="Pfam" id="PF13589">
    <property type="entry name" value="HATPase_c_3"/>
    <property type="match status" value="1"/>
</dbReference>
<dbReference type="GeneID" id="20233541"/>
<dbReference type="KEGG" id="lgi:LOTGIDRAFT_134355"/>
<keyword evidence="5" id="KW-1185">Reference proteome</keyword>
<feature type="non-terminal residue" evidence="4">
    <location>
        <position position="362"/>
    </location>
</feature>
<dbReference type="PROSITE" id="PS00058">
    <property type="entry name" value="DNA_MISMATCH_REPAIR_1"/>
    <property type="match status" value="1"/>
</dbReference>
<dbReference type="SMART" id="SM01340">
    <property type="entry name" value="DNA_mis_repair"/>
    <property type="match status" value="1"/>
</dbReference>
<dbReference type="NCBIfam" id="TIGR00585">
    <property type="entry name" value="mutl"/>
    <property type="match status" value="1"/>
</dbReference>
<dbReference type="SUPFAM" id="SSF54211">
    <property type="entry name" value="Ribosomal protein S5 domain 2-like"/>
    <property type="match status" value="1"/>
</dbReference>
<dbReference type="GO" id="GO:0032300">
    <property type="term" value="C:mismatch repair complex"/>
    <property type="evidence" value="ECO:0007669"/>
    <property type="project" value="InterPro"/>
</dbReference>
<dbReference type="PANTHER" id="PTHR10073">
    <property type="entry name" value="DNA MISMATCH REPAIR PROTEIN MLH, PMS, MUTL"/>
    <property type="match status" value="1"/>
</dbReference>
<dbReference type="GO" id="GO:0006298">
    <property type="term" value="P:mismatch repair"/>
    <property type="evidence" value="ECO:0007669"/>
    <property type="project" value="InterPro"/>
</dbReference>
<dbReference type="GO" id="GO:0016887">
    <property type="term" value="F:ATP hydrolysis activity"/>
    <property type="evidence" value="ECO:0007669"/>
    <property type="project" value="InterPro"/>
</dbReference>
<dbReference type="HOGENOM" id="CLU_004131_6_1_1"/>
<dbReference type="GO" id="GO:0005524">
    <property type="term" value="F:ATP binding"/>
    <property type="evidence" value="ECO:0007669"/>
    <property type="project" value="InterPro"/>
</dbReference>
<dbReference type="CTD" id="20233541"/>
<dbReference type="EMBL" id="KB203827">
    <property type="protein sequence ID" value="ESO82946.1"/>
    <property type="molecule type" value="Genomic_DNA"/>
</dbReference>
<comment type="similarity">
    <text evidence="1">Belongs to the DNA mismatch repair MutL/HexB family.</text>
</comment>
<dbReference type="SUPFAM" id="SSF55874">
    <property type="entry name" value="ATPase domain of HSP90 chaperone/DNA topoisomerase II/histidine kinase"/>
    <property type="match status" value="1"/>
</dbReference>
<sequence>MEHRVLKVLPADVQSRLRSDVAITSVAQCVEELVLNSLDAGAVCIAIRLDLTTFTVQVVDNGTGISQDDLKLIGERYSTSKCQKLADLDNLEYFGFRGEALASLRDISTALEIHSRSRQSSMTYCKLFNHGKPVAVADSKYPRPCPGTTITVHNLFYNLPVRQKNIFPTLELERTRYRIEGISLINPSISFSLRNDATGHILLQTQKSNSILTAFMYLFGGNLSKHLKPVAIDKELFHIEGYIGKDGYNKKLLQFVYVNNRLVLKTQVHKIVNKTMTNCIHFRRKVTKDVKSSTSGTSPRCMEKHPMFVINIKCPLNIYDITFDPKKTLVEFKDWETLTSAVETMVTDFLKSENLWYCTESD</sequence>
<dbReference type="Gene3D" id="3.30.565.10">
    <property type="entry name" value="Histidine kinase-like ATPase, C-terminal domain"/>
    <property type="match status" value="1"/>
</dbReference>
<accession>V3ZQ00</accession>
<dbReference type="InterPro" id="IPR036890">
    <property type="entry name" value="HATPase_C_sf"/>
</dbReference>
<dbReference type="GO" id="GO:0140664">
    <property type="term" value="F:ATP-dependent DNA damage sensor activity"/>
    <property type="evidence" value="ECO:0007669"/>
    <property type="project" value="InterPro"/>
</dbReference>
<evidence type="ECO:0000256" key="1">
    <source>
        <dbReference type="ARBA" id="ARBA00006082"/>
    </source>
</evidence>
<evidence type="ECO:0000256" key="2">
    <source>
        <dbReference type="ARBA" id="ARBA00022763"/>
    </source>
</evidence>
<dbReference type="PANTHER" id="PTHR10073:SF47">
    <property type="entry name" value="DNA MISMATCH REPAIR PROTEIN MLH3"/>
    <property type="match status" value="1"/>
</dbReference>
<protein>
    <recommendedName>
        <fullName evidence="3">DNA mismatch repair protein S5 domain-containing protein</fullName>
    </recommendedName>
</protein>
<organism evidence="4 5">
    <name type="scientific">Lottia gigantea</name>
    <name type="common">Giant owl limpet</name>
    <dbReference type="NCBI Taxonomy" id="225164"/>
    <lineage>
        <taxon>Eukaryota</taxon>
        <taxon>Metazoa</taxon>
        <taxon>Spiralia</taxon>
        <taxon>Lophotrochozoa</taxon>
        <taxon>Mollusca</taxon>
        <taxon>Gastropoda</taxon>
        <taxon>Patellogastropoda</taxon>
        <taxon>Lottioidea</taxon>
        <taxon>Lottiidae</taxon>
        <taxon>Lottia</taxon>
    </lineage>
</organism>
<dbReference type="Gene3D" id="3.30.230.10">
    <property type="match status" value="1"/>
</dbReference>
<dbReference type="OrthoDB" id="429932at2759"/>
<evidence type="ECO:0000313" key="5">
    <source>
        <dbReference type="Proteomes" id="UP000030746"/>
    </source>
</evidence>
<dbReference type="GO" id="GO:0030983">
    <property type="term" value="F:mismatched DNA binding"/>
    <property type="evidence" value="ECO:0007669"/>
    <property type="project" value="InterPro"/>
</dbReference>
<evidence type="ECO:0000313" key="4">
    <source>
        <dbReference type="EMBL" id="ESO82946.1"/>
    </source>
</evidence>
<evidence type="ECO:0000259" key="3">
    <source>
        <dbReference type="SMART" id="SM01340"/>
    </source>
</evidence>
<dbReference type="InterPro" id="IPR020568">
    <property type="entry name" value="Ribosomal_Su5_D2-typ_SF"/>
</dbReference>
<dbReference type="InterPro" id="IPR002099">
    <property type="entry name" value="MutL/Mlh/PMS"/>
</dbReference>